<comment type="caution">
    <text evidence="1">The sequence shown here is derived from an EMBL/GenBank/DDBJ whole genome shotgun (WGS) entry which is preliminary data.</text>
</comment>
<name>A0A1Q6DUG5_METT1</name>
<keyword evidence="2" id="KW-1185">Reference proteome</keyword>
<reference evidence="1" key="1">
    <citation type="submission" date="2016-12" db="EMBL/GenBank/DDBJ databases">
        <title>Discovery of methanogenic haloarchaea.</title>
        <authorList>
            <person name="Sorokin D.Y."/>
            <person name="Makarova K.S."/>
            <person name="Abbas B."/>
            <person name="Ferrer M."/>
            <person name="Golyshin P.N."/>
        </authorList>
    </citation>
    <scope>NUCLEOTIDE SEQUENCE [LARGE SCALE GENOMIC DNA]</scope>
    <source>
        <strain evidence="1">HMET1</strain>
    </source>
</reference>
<accession>A0A1Q6DUG5</accession>
<dbReference type="InParanoid" id="A0A1Q6DUG5"/>
<dbReference type="EMBL" id="MSDW01000001">
    <property type="protein sequence ID" value="OKY78004.1"/>
    <property type="molecule type" value="Genomic_DNA"/>
</dbReference>
<protein>
    <submittedName>
        <fullName evidence="1">Uncharacterized protein</fullName>
    </submittedName>
</protein>
<dbReference type="Proteomes" id="UP000185744">
    <property type="component" value="Unassembled WGS sequence"/>
</dbReference>
<gene>
    <name evidence="1" type="ORF">BTN85_0482</name>
</gene>
<evidence type="ECO:0000313" key="2">
    <source>
        <dbReference type="Proteomes" id="UP000185744"/>
    </source>
</evidence>
<organism evidence="1 2">
    <name type="scientific">Methanohalarchaeum thermophilum</name>
    <dbReference type="NCBI Taxonomy" id="1903181"/>
    <lineage>
        <taxon>Archaea</taxon>
        <taxon>Methanobacteriati</taxon>
        <taxon>Methanobacteriota</taxon>
        <taxon>Methanonatronarchaeia</taxon>
        <taxon>Methanonatronarchaeales</taxon>
        <taxon>Methanonatronarchaeaceae</taxon>
        <taxon>Candidatus Methanohalarchaeum</taxon>
    </lineage>
</organism>
<evidence type="ECO:0000313" key="1">
    <source>
        <dbReference type="EMBL" id="OKY78004.1"/>
    </source>
</evidence>
<sequence length="67" mass="7888">MYNKLLEWKKTSNPEFQDVHSKAAQQTIERIYDAVKALNTKKEKGKKLDRLRCKNLINSIENQPSRV</sequence>
<dbReference type="STRING" id="1903181.BTN85_0482"/>
<proteinExistence type="predicted"/>
<dbReference type="AlphaFoldDB" id="A0A1Q6DUG5"/>